<keyword evidence="1" id="KW-0732">Signal</keyword>
<dbReference type="EMBL" id="CAAALY010034479">
    <property type="protein sequence ID" value="VEL17852.1"/>
    <property type="molecule type" value="Genomic_DNA"/>
</dbReference>
<organism evidence="2 3">
    <name type="scientific">Protopolystoma xenopodis</name>
    <dbReference type="NCBI Taxonomy" id="117903"/>
    <lineage>
        <taxon>Eukaryota</taxon>
        <taxon>Metazoa</taxon>
        <taxon>Spiralia</taxon>
        <taxon>Lophotrochozoa</taxon>
        <taxon>Platyhelminthes</taxon>
        <taxon>Monogenea</taxon>
        <taxon>Polyopisthocotylea</taxon>
        <taxon>Polystomatidea</taxon>
        <taxon>Polystomatidae</taxon>
        <taxon>Protopolystoma</taxon>
    </lineage>
</organism>
<reference evidence="2" key="1">
    <citation type="submission" date="2018-11" db="EMBL/GenBank/DDBJ databases">
        <authorList>
            <consortium name="Pathogen Informatics"/>
        </authorList>
    </citation>
    <scope>NUCLEOTIDE SEQUENCE</scope>
</reference>
<proteinExistence type="predicted"/>
<dbReference type="AlphaFoldDB" id="A0A3S5BTM4"/>
<sequence length="153" mass="16132">MLACSTGLLTVLTAGEVDEMYGSSSNWSCPSWILAPKSITQSDTSVSVSASVSIPVASLPTFKRHPESVTGLSSHPGSLEAHLLTIPPINRCECLHPSGGLAGTDGNRLDDTLRSLFALCEYRQISSEVELCPASKLAEDTSSGELNLWPCAP</sequence>
<dbReference type="Proteomes" id="UP000784294">
    <property type="component" value="Unassembled WGS sequence"/>
</dbReference>
<feature type="signal peptide" evidence="1">
    <location>
        <begin position="1"/>
        <end position="15"/>
    </location>
</feature>
<evidence type="ECO:0000313" key="3">
    <source>
        <dbReference type="Proteomes" id="UP000784294"/>
    </source>
</evidence>
<protein>
    <submittedName>
        <fullName evidence="2">Uncharacterized protein</fullName>
    </submittedName>
</protein>
<gene>
    <name evidence="2" type="ORF">PXEA_LOCUS11292</name>
</gene>
<accession>A0A3S5BTM4</accession>
<feature type="chain" id="PRO_5018756212" evidence="1">
    <location>
        <begin position="16"/>
        <end position="153"/>
    </location>
</feature>
<evidence type="ECO:0000313" key="2">
    <source>
        <dbReference type="EMBL" id="VEL17852.1"/>
    </source>
</evidence>
<keyword evidence="3" id="KW-1185">Reference proteome</keyword>
<evidence type="ECO:0000256" key="1">
    <source>
        <dbReference type="SAM" id="SignalP"/>
    </source>
</evidence>
<comment type="caution">
    <text evidence="2">The sequence shown here is derived from an EMBL/GenBank/DDBJ whole genome shotgun (WGS) entry which is preliminary data.</text>
</comment>
<name>A0A3S5BTM4_9PLAT</name>